<organism evidence="2 3">
    <name type="scientific">Cyclobacterium lianum</name>
    <dbReference type="NCBI Taxonomy" id="388280"/>
    <lineage>
        <taxon>Bacteria</taxon>
        <taxon>Pseudomonadati</taxon>
        <taxon>Bacteroidota</taxon>
        <taxon>Cytophagia</taxon>
        <taxon>Cytophagales</taxon>
        <taxon>Cyclobacteriaceae</taxon>
        <taxon>Cyclobacterium</taxon>
    </lineage>
</organism>
<keyword evidence="2" id="KW-0223">Dioxygenase</keyword>
<dbReference type="InterPro" id="IPR037523">
    <property type="entry name" value="VOC_core"/>
</dbReference>
<dbReference type="PANTHER" id="PTHR46142">
    <property type="match status" value="1"/>
</dbReference>
<gene>
    <name evidence="2" type="ORF">SAMN04488057_10246</name>
</gene>
<dbReference type="PANTHER" id="PTHR46142:SF3">
    <property type="entry name" value="F18B13.24 PROTEIN"/>
    <property type="match status" value="1"/>
</dbReference>
<keyword evidence="3" id="KW-1185">Reference proteome</keyword>
<dbReference type="STRING" id="388280.SAMN04488057_10246"/>
<keyword evidence="2" id="KW-0560">Oxidoreductase</keyword>
<dbReference type="EMBL" id="FRCY01000002">
    <property type="protein sequence ID" value="SHM53224.1"/>
    <property type="molecule type" value="Genomic_DNA"/>
</dbReference>
<name>A0A1M7JJP4_9BACT</name>
<dbReference type="PROSITE" id="PS51819">
    <property type="entry name" value="VOC"/>
    <property type="match status" value="1"/>
</dbReference>
<dbReference type="SUPFAM" id="SSF54593">
    <property type="entry name" value="Glyoxalase/Bleomycin resistance protein/Dihydroxybiphenyl dioxygenase"/>
    <property type="match status" value="1"/>
</dbReference>
<evidence type="ECO:0000259" key="1">
    <source>
        <dbReference type="PROSITE" id="PS51819"/>
    </source>
</evidence>
<dbReference type="InterPro" id="IPR029068">
    <property type="entry name" value="Glyas_Bleomycin-R_OHBP_Dase"/>
</dbReference>
<feature type="domain" description="VOC" evidence="1">
    <location>
        <begin position="33"/>
        <end position="156"/>
    </location>
</feature>
<dbReference type="InterPro" id="IPR004360">
    <property type="entry name" value="Glyas_Fos-R_dOase_dom"/>
</dbReference>
<accession>A0A1M7JJP4</accession>
<protein>
    <submittedName>
        <fullName evidence="2">Catechol 2,3-dioxygenase</fullName>
    </submittedName>
</protein>
<dbReference type="Pfam" id="PF00903">
    <property type="entry name" value="Glyoxalase"/>
    <property type="match status" value="1"/>
</dbReference>
<dbReference type="GO" id="GO:0051213">
    <property type="term" value="F:dioxygenase activity"/>
    <property type="evidence" value="ECO:0007669"/>
    <property type="project" value="UniProtKB-KW"/>
</dbReference>
<sequence>MQQKPKNSKILFTSVITLFLIITASMSGYSQTKINHFAVYAKDLKESSRFYEDVLGLKTIEEPFKDGLHAWYDIGFGLSMHLIEREKPWKEPLIDKTNHLCFSVKDLDAFIKKLDSYDIPFEDAADNKGKINIRPDGIRQIYIQDPNGYWIEINDEY</sequence>
<dbReference type="Proteomes" id="UP000184513">
    <property type="component" value="Unassembled WGS sequence"/>
</dbReference>
<reference evidence="2 3" key="1">
    <citation type="submission" date="2016-11" db="EMBL/GenBank/DDBJ databases">
        <authorList>
            <person name="Jaros S."/>
            <person name="Januszkiewicz K."/>
            <person name="Wedrychowicz H."/>
        </authorList>
    </citation>
    <scope>NUCLEOTIDE SEQUENCE [LARGE SCALE GENOMIC DNA]</scope>
    <source>
        <strain evidence="2 3">CGMCC 1.6102</strain>
    </source>
</reference>
<evidence type="ECO:0000313" key="3">
    <source>
        <dbReference type="Proteomes" id="UP000184513"/>
    </source>
</evidence>
<dbReference type="Gene3D" id="3.10.180.10">
    <property type="entry name" value="2,3-Dihydroxybiphenyl 1,2-Dioxygenase, domain 1"/>
    <property type="match status" value="1"/>
</dbReference>
<evidence type="ECO:0000313" key="2">
    <source>
        <dbReference type="EMBL" id="SHM53224.1"/>
    </source>
</evidence>
<dbReference type="AlphaFoldDB" id="A0A1M7JJP4"/>
<proteinExistence type="predicted"/>